<keyword evidence="3" id="KW-1185">Reference proteome</keyword>
<evidence type="ECO:0000313" key="3">
    <source>
        <dbReference type="Proteomes" id="UP000233551"/>
    </source>
</evidence>
<dbReference type="InterPro" id="IPR003409">
    <property type="entry name" value="MORN"/>
</dbReference>
<dbReference type="Proteomes" id="UP000233551">
    <property type="component" value="Unassembled WGS sequence"/>
</dbReference>
<dbReference type="SUPFAM" id="SSF82185">
    <property type="entry name" value="Histone H3 K4-specific methyltransferase SET7/9 N-terminal domain"/>
    <property type="match status" value="1"/>
</dbReference>
<dbReference type="FunFam" id="2.20.110.10:FF:000002">
    <property type="entry name" value="Phosphatidylinositol 4-phosphate 5-kinase 8"/>
    <property type="match status" value="1"/>
</dbReference>
<sequence length="134" mass="14806">MGDSYVGEWWKGRSYGMGVQTCGDGNCSVGEFNCGVKHGLGCYHFRNGDRYAGEYFGDKIYGLESTTLPMIIAMRDRSMKVARKAAENVIHLRRVDKQVTKAVMAANRAATAARVAVVKAIQNRMDGKFCDLDI</sequence>
<dbReference type="PANTHER" id="PTHR23084:SF176">
    <property type="entry name" value="HISTONE H3 K4-SPECIFIC METHYLTRANSFERASE SET7_9 FAMILY PROTEIN"/>
    <property type="match status" value="1"/>
</dbReference>
<dbReference type="Pfam" id="PF02493">
    <property type="entry name" value="MORN"/>
    <property type="match status" value="2"/>
</dbReference>
<dbReference type="PANTHER" id="PTHR23084">
    <property type="entry name" value="PHOSPHATIDYLINOSITOL-4-PHOSPHATE 5-KINASE RELATED"/>
    <property type="match status" value="1"/>
</dbReference>
<dbReference type="AlphaFoldDB" id="A0A2I0LAE5"/>
<comment type="caution">
    <text evidence="2">The sequence shown here is derived from an EMBL/GenBank/DDBJ whole genome shotgun (WGS) entry which is preliminary data.</text>
</comment>
<dbReference type="STRING" id="22663.A0A2I0LAE5"/>
<name>A0A2I0LAE5_PUNGR</name>
<dbReference type="EMBL" id="PGOL01000083">
    <property type="protein sequence ID" value="PKI77655.1"/>
    <property type="molecule type" value="Genomic_DNA"/>
</dbReference>
<organism evidence="2 3">
    <name type="scientific">Punica granatum</name>
    <name type="common">Pomegranate</name>
    <dbReference type="NCBI Taxonomy" id="22663"/>
    <lineage>
        <taxon>Eukaryota</taxon>
        <taxon>Viridiplantae</taxon>
        <taxon>Streptophyta</taxon>
        <taxon>Embryophyta</taxon>
        <taxon>Tracheophyta</taxon>
        <taxon>Spermatophyta</taxon>
        <taxon>Magnoliopsida</taxon>
        <taxon>eudicotyledons</taxon>
        <taxon>Gunneridae</taxon>
        <taxon>Pentapetalae</taxon>
        <taxon>rosids</taxon>
        <taxon>malvids</taxon>
        <taxon>Myrtales</taxon>
        <taxon>Lythraceae</taxon>
        <taxon>Punica</taxon>
    </lineage>
</organism>
<gene>
    <name evidence="2" type="ORF">CRG98_001938</name>
</gene>
<dbReference type="SMART" id="SM00698">
    <property type="entry name" value="MORN"/>
    <property type="match status" value="2"/>
</dbReference>
<dbReference type="Gene3D" id="2.20.110.10">
    <property type="entry name" value="Histone H3 K4-specific methyltransferase SET7/9 N-terminal domain"/>
    <property type="match status" value="1"/>
</dbReference>
<evidence type="ECO:0000256" key="1">
    <source>
        <dbReference type="ARBA" id="ARBA00022737"/>
    </source>
</evidence>
<reference evidence="2 3" key="1">
    <citation type="submission" date="2017-11" db="EMBL/GenBank/DDBJ databases">
        <title>De-novo sequencing of pomegranate (Punica granatum L.) genome.</title>
        <authorList>
            <person name="Akparov Z."/>
            <person name="Amiraslanov A."/>
            <person name="Hajiyeva S."/>
            <person name="Abbasov M."/>
            <person name="Kaur K."/>
            <person name="Hamwieh A."/>
            <person name="Solovyev V."/>
            <person name="Salamov A."/>
            <person name="Braich B."/>
            <person name="Kosarev P."/>
            <person name="Mahmoud A."/>
            <person name="Hajiyev E."/>
            <person name="Babayeva S."/>
            <person name="Izzatullayeva V."/>
            <person name="Mammadov A."/>
            <person name="Mammadov A."/>
            <person name="Sharifova S."/>
            <person name="Ojaghi J."/>
            <person name="Eynullazada K."/>
            <person name="Bayramov B."/>
            <person name="Abdulazimova A."/>
            <person name="Shahmuradov I."/>
        </authorList>
    </citation>
    <scope>NUCLEOTIDE SEQUENCE [LARGE SCALE GENOMIC DNA]</scope>
    <source>
        <strain evidence="3">cv. AG2017</strain>
        <tissue evidence="2">Leaf</tissue>
    </source>
</reference>
<protein>
    <submittedName>
        <fullName evidence="2">Uncharacterized protein</fullName>
    </submittedName>
</protein>
<proteinExistence type="predicted"/>
<dbReference type="GO" id="GO:0016020">
    <property type="term" value="C:membrane"/>
    <property type="evidence" value="ECO:0007669"/>
    <property type="project" value="UniProtKB-ARBA"/>
</dbReference>
<keyword evidence="1" id="KW-0677">Repeat</keyword>
<accession>A0A2I0LAE5</accession>
<evidence type="ECO:0000313" key="2">
    <source>
        <dbReference type="EMBL" id="PKI77655.1"/>
    </source>
</evidence>